<name>A0A3S0Y0W7_CHLFR</name>
<protein>
    <recommendedName>
        <fullName evidence="1">Hfq-related domain-containing protein</fullName>
    </recommendedName>
</protein>
<dbReference type="Proteomes" id="UP000268857">
    <property type="component" value="Unassembled WGS sequence"/>
</dbReference>
<proteinExistence type="predicted"/>
<accession>A0A3S0Y0W7</accession>
<dbReference type="SUPFAM" id="SSF50182">
    <property type="entry name" value="Sm-like ribonucleoproteins"/>
    <property type="match status" value="1"/>
</dbReference>
<dbReference type="InterPro" id="IPR010920">
    <property type="entry name" value="LSM_dom_sf"/>
</dbReference>
<dbReference type="Pfam" id="PF21979">
    <property type="entry name" value="Hfq_1"/>
    <property type="match status" value="1"/>
</dbReference>
<dbReference type="NCBIfam" id="NF047718">
    <property type="entry name" value="Hfq_rel_Cyano"/>
    <property type="match status" value="1"/>
</dbReference>
<organism evidence="2 3">
    <name type="scientific">Chlorogloeopsis fritschii PCC 6912</name>
    <dbReference type="NCBI Taxonomy" id="211165"/>
    <lineage>
        <taxon>Bacteria</taxon>
        <taxon>Bacillati</taxon>
        <taxon>Cyanobacteriota</taxon>
        <taxon>Cyanophyceae</taxon>
        <taxon>Nostocales</taxon>
        <taxon>Chlorogloeopsidaceae</taxon>
        <taxon>Chlorogloeopsis</taxon>
    </lineage>
</organism>
<evidence type="ECO:0000313" key="3">
    <source>
        <dbReference type="Proteomes" id="UP000268857"/>
    </source>
</evidence>
<keyword evidence="3" id="KW-1185">Reference proteome</keyword>
<dbReference type="AlphaFoldDB" id="A0A3S0Y0W7"/>
<dbReference type="Gene3D" id="2.30.30.100">
    <property type="match status" value="1"/>
</dbReference>
<comment type="caution">
    <text evidence="2">The sequence shown here is derived from an EMBL/GenBank/DDBJ whole genome shotgun (WGS) entry which is preliminary data.</text>
</comment>
<sequence length="75" mass="8699">MTMITEFDTSLPSNRQLQHLIKQALPTDIKLLTNETLTGKVIWQDHHSICLVDEHSQQTLIWKQAIAYIKITNNQ</sequence>
<evidence type="ECO:0000259" key="1">
    <source>
        <dbReference type="Pfam" id="PF21979"/>
    </source>
</evidence>
<dbReference type="EMBL" id="RSCJ01000002">
    <property type="protein sequence ID" value="RUR85793.1"/>
    <property type="molecule type" value="Genomic_DNA"/>
</dbReference>
<reference evidence="2 3" key="1">
    <citation type="journal article" date="2019" name="Genome Biol. Evol.">
        <title>Day and night: Metabolic profiles and evolutionary relationships of six axenic non-marine cyanobacteria.</title>
        <authorList>
            <person name="Will S.E."/>
            <person name="Henke P."/>
            <person name="Boedeker C."/>
            <person name="Huang S."/>
            <person name="Brinkmann H."/>
            <person name="Rohde M."/>
            <person name="Jarek M."/>
            <person name="Friedl T."/>
            <person name="Seufert S."/>
            <person name="Schumacher M."/>
            <person name="Overmann J."/>
            <person name="Neumann-Schaal M."/>
            <person name="Petersen J."/>
        </authorList>
    </citation>
    <scope>NUCLEOTIDE SEQUENCE [LARGE SCALE GENOMIC DNA]</scope>
    <source>
        <strain evidence="2 3">PCC 6912</strain>
    </source>
</reference>
<dbReference type="OrthoDB" id="573534at2"/>
<dbReference type="InterPro" id="IPR053840">
    <property type="entry name" value="Hfq_1"/>
</dbReference>
<gene>
    <name evidence="2" type="ORF">PCC6912_06180</name>
</gene>
<feature type="domain" description="Hfq-related" evidence="1">
    <location>
        <begin position="11"/>
        <end position="70"/>
    </location>
</feature>
<evidence type="ECO:0000313" key="2">
    <source>
        <dbReference type="EMBL" id="RUR85793.1"/>
    </source>
</evidence>
<dbReference type="STRING" id="211165.GCA_000317285_06032"/>